<organism evidence="4 5">
    <name type="scientific">Actinacidiphila paucisporea</name>
    <dbReference type="NCBI Taxonomy" id="310782"/>
    <lineage>
        <taxon>Bacteria</taxon>
        <taxon>Bacillati</taxon>
        <taxon>Actinomycetota</taxon>
        <taxon>Actinomycetes</taxon>
        <taxon>Kitasatosporales</taxon>
        <taxon>Streptomycetaceae</taxon>
        <taxon>Actinacidiphila</taxon>
    </lineage>
</organism>
<evidence type="ECO:0000256" key="1">
    <source>
        <dbReference type="ARBA" id="ARBA00022630"/>
    </source>
</evidence>
<dbReference type="STRING" id="310782.SAMN05216499_1265"/>
<evidence type="ECO:0000259" key="3">
    <source>
        <dbReference type="Pfam" id="PF03358"/>
    </source>
</evidence>
<dbReference type="Proteomes" id="UP000184111">
    <property type="component" value="Unassembled WGS sequence"/>
</dbReference>
<dbReference type="SUPFAM" id="SSF52218">
    <property type="entry name" value="Flavoproteins"/>
    <property type="match status" value="1"/>
</dbReference>
<evidence type="ECO:0000313" key="5">
    <source>
        <dbReference type="Proteomes" id="UP000184111"/>
    </source>
</evidence>
<reference evidence="4 5" key="1">
    <citation type="submission" date="2016-11" db="EMBL/GenBank/DDBJ databases">
        <authorList>
            <person name="Jaros S."/>
            <person name="Januszkiewicz K."/>
            <person name="Wedrychowicz H."/>
        </authorList>
    </citation>
    <scope>NUCLEOTIDE SEQUENCE [LARGE SCALE GENOMIC DNA]</scope>
    <source>
        <strain evidence="4 5">CGMCC 4.2025</strain>
    </source>
</reference>
<name>A0A1M7PUJ5_9ACTN</name>
<dbReference type="EMBL" id="FRBI01000026">
    <property type="protein sequence ID" value="SHN21215.1"/>
    <property type="molecule type" value="Genomic_DNA"/>
</dbReference>
<keyword evidence="1" id="KW-0285">Flavoprotein</keyword>
<evidence type="ECO:0000313" key="4">
    <source>
        <dbReference type="EMBL" id="SHN21215.1"/>
    </source>
</evidence>
<dbReference type="InterPro" id="IPR029039">
    <property type="entry name" value="Flavoprotein-like_sf"/>
</dbReference>
<evidence type="ECO:0000256" key="2">
    <source>
        <dbReference type="ARBA" id="ARBA00022643"/>
    </source>
</evidence>
<dbReference type="AlphaFoldDB" id="A0A1M7PUJ5"/>
<keyword evidence="5" id="KW-1185">Reference proteome</keyword>
<sequence length="194" mass="21551">MRAQYMHMHDFSGRRFLFLLGSTRTGGNTETLAQQAAAQLPSDVEQHWVRLAEMRLPAFADVRHDGDGSYPPPTGHARTLLDATLDATDLVIASPLYWYAVSTPTKQYLDHWSGWMRVPGLDFRARMAGRTLWGVTALSGADHSDADPLVGTLTKTARYMHMDFRGVLLASATRPGQVTTDEDAARRAKTFFTP</sequence>
<dbReference type="InterPro" id="IPR005025">
    <property type="entry name" value="FMN_Rdtase-like_dom"/>
</dbReference>
<dbReference type="GO" id="GO:0016491">
    <property type="term" value="F:oxidoreductase activity"/>
    <property type="evidence" value="ECO:0007669"/>
    <property type="project" value="InterPro"/>
</dbReference>
<dbReference type="PANTHER" id="PTHR43278:SF4">
    <property type="entry name" value="NAD(P)H-DEPENDENT FMN-CONTAINING OXIDOREDUCTASE YWQN-RELATED"/>
    <property type="match status" value="1"/>
</dbReference>
<dbReference type="InterPro" id="IPR051796">
    <property type="entry name" value="ISF_SsuE-like"/>
</dbReference>
<gene>
    <name evidence="4" type="ORF">SAMN05216499_1265</name>
</gene>
<proteinExistence type="predicted"/>
<accession>A0A1M7PUJ5</accession>
<keyword evidence="2" id="KW-0288">FMN</keyword>
<feature type="domain" description="NADPH-dependent FMN reductase-like" evidence="3">
    <location>
        <begin position="16"/>
        <end position="144"/>
    </location>
</feature>
<protein>
    <submittedName>
        <fullName evidence="4">NADPH-dependent FMN reductase</fullName>
    </submittedName>
</protein>
<dbReference type="Pfam" id="PF03358">
    <property type="entry name" value="FMN_red"/>
    <property type="match status" value="1"/>
</dbReference>
<dbReference type="Gene3D" id="3.40.50.360">
    <property type="match status" value="1"/>
</dbReference>
<dbReference type="PANTHER" id="PTHR43278">
    <property type="entry name" value="NAD(P)H-DEPENDENT FMN-CONTAINING OXIDOREDUCTASE YWQN-RELATED"/>
    <property type="match status" value="1"/>
</dbReference>